<protein>
    <submittedName>
        <fullName evidence="2">Reticulocyte-binding protein 2 homolog a</fullName>
    </submittedName>
</protein>
<feature type="compositionally biased region" description="Low complexity" evidence="1">
    <location>
        <begin position="179"/>
        <end position="199"/>
    </location>
</feature>
<comment type="caution">
    <text evidence="2">The sequence shown here is derived from an EMBL/GenBank/DDBJ whole genome shotgun (WGS) entry which is preliminary data.</text>
</comment>
<name>A0ABP0QV77_9DINO</name>
<dbReference type="PANTHER" id="PTHR45733:SF8">
    <property type="entry name" value="FORMIN-J"/>
    <property type="match status" value="1"/>
</dbReference>
<feature type="compositionally biased region" description="Basic and acidic residues" evidence="1">
    <location>
        <begin position="221"/>
        <end position="271"/>
    </location>
</feature>
<proteinExistence type="predicted"/>
<accession>A0ABP0QV77</accession>
<organism evidence="2 3">
    <name type="scientific">Durusdinium trenchii</name>
    <dbReference type="NCBI Taxonomy" id="1381693"/>
    <lineage>
        <taxon>Eukaryota</taxon>
        <taxon>Sar</taxon>
        <taxon>Alveolata</taxon>
        <taxon>Dinophyceae</taxon>
        <taxon>Suessiales</taxon>
        <taxon>Symbiodiniaceae</taxon>
        <taxon>Durusdinium</taxon>
    </lineage>
</organism>
<sequence length="731" mass="83526">MRFSRSLKSPRTPAEVKKAGAAAFRDSSMLQVLYEQWASCSGQWSQSDFYLQARQKRRFRTHGSRRWMTKLELQCKFGAQAAEDIIAAKTLDPEVARSHVRANPDLHGLDTDETRQYLTWDKECEETTVDEVTSKIFQAVDRDDGDESRGRSRDRKGKKSKKDHKDRKSKKKKQKKRSSSSISSSRSSSDSSKSSSSSSQKKKSKDNKRKKEKKDKKDKKGKKEKEEGKKEKEEEKKEETEEQKKKRLAKEEAEQKKQEEKRKEEERKAAEKVKNDAFKKELKKGTQALSKISAAIAKSTSLDDKLRNMSASVVTAILEEVKPHACALKKARSKLQKSVDDAKATHAIKIPVKNEKAPLGVSFETYPILHPHEILGYLWDHVGIRVSEAEVAQYWQHARAVQEPWAVLCPATDKHIPIGIHGDAARLWTQHKFEKVVAVWMNIVHFRPRSVRHSRYLLFSCPHHVVYKNRTLNAVWRRIVWSLEAAFDGQNPQQGVGGKPLSQYDQARASIPLTRSGARFALTELRGDWEWVRDVWRPTASWQSDTICHLCPALAKGPDSGSLYYNHGDAGSWESEEFGLEAFVSRRLKDKNLCPLLNLRMFRHPSLLRWCTMHTLNLGLVFTANGGSLMLLIEDLMYFGGGAFSDQLEEAYKHFINFCRTRSIKHSQPPFLPKMVKKRNGEILFTAKAFNGRIIVMSSLAKFFTTMEANDRHLKRGSKGYAPGALYYSIS</sequence>
<reference evidence="2 3" key="1">
    <citation type="submission" date="2024-02" db="EMBL/GenBank/DDBJ databases">
        <authorList>
            <person name="Chen Y."/>
            <person name="Shah S."/>
            <person name="Dougan E. K."/>
            <person name="Thang M."/>
            <person name="Chan C."/>
        </authorList>
    </citation>
    <scope>NUCLEOTIDE SEQUENCE [LARGE SCALE GENOMIC DNA]</scope>
</reference>
<dbReference type="PANTHER" id="PTHR45733">
    <property type="entry name" value="FORMIN-J"/>
    <property type="match status" value="1"/>
</dbReference>
<gene>
    <name evidence="2" type="ORF">SCF082_LOCUS42890</name>
</gene>
<evidence type="ECO:0000313" key="2">
    <source>
        <dbReference type="EMBL" id="CAK9090996.1"/>
    </source>
</evidence>
<evidence type="ECO:0000313" key="3">
    <source>
        <dbReference type="Proteomes" id="UP001642464"/>
    </source>
</evidence>
<evidence type="ECO:0000256" key="1">
    <source>
        <dbReference type="SAM" id="MobiDB-lite"/>
    </source>
</evidence>
<dbReference type="EMBL" id="CAXAMM010040084">
    <property type="protein sequence ID" value="CAK9090996.1"/>
    <property type="molecule type" value="Genomic_DNA"/>
</dbReference>
<keyword evidence="3" id="KW-1185">Reference proteome</keyword>
<dbReference type="Proteomes" id="UP001642464">
    <property type="component" value="Unassembled WGS sequence"/>
</dbReference>
<feature type="region of interest" description="Disordered" evidence="1">
    <location>
        <begin position="140"/>
        <end position="271"/>
    </location>
</feature>
<dbReference type="InterPro" id="IPR051144">
    <property type="entry name" value="Formin_homology_domain"/>
</dbReference>
<feature type="compositionally biased region" description="Basic residues" evidence="1">
    <location>
        <begin position="152"/>
        <end position="178"/>
    </location>
</feature>
<feature type="compositionally biased region" description="Basic residues" evidence="1">
    <location>
        <begin position="200"/>
        <end position="220"/>
    </location>
</feature>